<dbReference type="GO" id="GO:0005840">
    <property type="term" value="C:ribosome"/>
    <property type="evidence" value="ECO:0007669"/>
    <property type="project" value="UniProtKB-KW"/>
</dbReference>
<keyword evidence="2 5" id="KW-0689">Ribosomal protein</keyword>
<keyword evidence="3 5" id="KW-0687">Ribonucleoprotein</keyword>
<dbReference type="GO" id="GO:0003735">
    <property type="term" value="F:structural constituent of ribosome"/>
    <property type="evidence" value="ECO:0007669"/>
    <property type="project" value="InterPro"/>
</dbReference>
<reference evidence="9" key="1">
    <citation type="submission" date="2017-09" db="EMBL/GenBank/DDBJ databases">
        <title>Depth-based differentiation of microbial function through sediment-hosted aquifers and enrichment of novel symbionts in the deep terrestrial subsurface.</title>
        <authorList>
            <person name="Probst A.J."/>
            <person name="Ladd B."/>
            <person name="Jarett J.K."/>
            <person name="Geller-Mcgrath D.E."/>
            <person name="Sieber C.M.K."/>
            <person name="Emerson J.B."/>
            <person name="Anantharaman K."/>
            <person name="Thomas B.C."/>
            <person name="Malmstrom R."/>
            <person name="Stieglmeier M."/>
            <person name="Klingl A."/>
            <person name="Woyke T."/>
            <person name="Ryan C.M."/>
            <person name="Banfield J.F."/>
        </authorList>
    </citation>
    <scope>NUCLEOTIDE SEQUENCE [LARGE SCALE GENOMIC DNA]</scope>
</reference>
<proteinExistence type="inferred from homology"/>
<evidence type="ECO:0000313" key="9">
    <source>
        <dbReference type="Proteomes" id="UP000230731"/>
    </source>
</evidence>
<dbReference type="NCBIfam" id="TIGR01032">
    <property type="entry name" value="rplT_bact"/>
    <property type="match status" value="1"/>
</dbReference>
<comment type="similarity">
    <text evidence="1 5 6">Belongs to the bacterial ribosomal protein bL20 family.</text>
</comment>
<dbReference type="Gene3D" id="6.10.160.10">
    <property type="match status" value="1"/>
</dbReference>
<dbReference type="InterPro" id="IPR035566">
    <property type="entry name" value="Ribosomal_protein_bL20_C"/>
</dbReference>
<dbReference type="CDD" id="cd07026">
    <property type="entry name" value="Ribosomal_L20"/>
    <property type="match status" value="1"/>
</dbReference>
<dbReference type="GO" id="GO:0006412">
    <property type="term" value="P:translation"/>
    <property type="evidence" value="ECO:0007669"/>
    <property type="project" value="InterPro"/>
</dbReference>
<evidence type="ECO:0000256" key="5">
    <source>
        <dbReference type="HAMAP-Rule" id="MF_00382"/>
    </source>
</evidence>
<dbReference type="PRINTS" id="PR00062">
    <property type="entry name" value="RIBOSOMALL20"/>
</dbReference>
<feature type="compositionally biased region" description="Basic residues" evidence="7">
    <location>
        <begin position="8"/>
        <end position="20"/>
    </location>
</feature>
<dbReference type="SUPFAM" id="SSF74731">
    <property type="entry name" value="Ribosomal protein L20"/>
    <property type="match status" value="1"/>
</dbReference>
<gene>
    <name evidence="5" type="primary">rplT</name>
    <name evidence="8" type="ORF">COT71_00315</name>
</gene>
<dbReference type="InterPro" id="IPR005813">
    <property type="entry name" value="Ribosomal_bL20"/>
</dbReference>
<dbReference type="Gene3D" id="1.10.1900.20">
    <property type="entry name" value="Ribosomal protein L20"/>
    <property type="match status" value="1"/>
</dbReference>
<evidence type="ECO:0000256" key="6">
    <source>
        <dbReference type="RuleBase" id="RU000560"/>
    </source>
</evidence>
<dbReference type="HAMAP" id="MF_00382">
    <property type="entry name" value="Ribosomal_bL20"/>
    <property type="match status" value="1"/>
</dbReference>
<organism evidence="8 9">
    <name type="scientific">Candidatus Andersenbacteria bacterium CG10_big_fil_rev_8_21_14_0_10_54_11</name>
    <dbReference type="NCBI Taxonomy" id="1974485"/>
    <lineage>
        <taxon>Bacteria</taxon>
        <taxon>Candidatus Anderseniibacteriota</taxon>
    </lineage>
</organism>
<accession>A0A2M6X0G8</accession>
<dbReference type="GO" id="GO:0019843">
    <property type="term" value="F:rRNA binding"/>
    <property type="evidence" value="ECO:0007669"/>
    <property type="project" value="UniProtKB-UniRule"/>
</dbReference>
<dbReference type="EMBL" id="PEZP01000003">
    <property type="protein sequence ID" value="PIT98529.1"/>
    <property type="molecule type" value="Genomic_DNA"/>
</dbReference>
<comment type="function">
    <text evidence="5 6">Binds directly to 23S ribosomal RNA and is necessary for the in vitro assembly process of the 50S ribosomal subunit. It is not involved in the protein synthesizing functions of that subunit.</text>
</comment>
<keyword evidence="5 6" id="KW-0694">RNA-binding</keyword>
<evidence type="ECO:0000256" key="7">
    <source>
        <dbReference type="SAM" id="MobiDB-lite"/>
    </source>
</evidence>
<dbReference type="GO" id="GO:0000027">
    <property type="term" value="P:ribosomal large subunit assembly"/>
    <property type="evidence" value="ECO:0007669"/>
    <property type="project" value="UniProtKB-UniRule"/>
</dbReference>
<evidence type="ECO:0000256" key="4">
    <source>
        <dbReference type="ARBA" id="ARBA00035172"/>
    </source>
</evidence>
<keyword evidence="5 6" id="KW-0699">rRNA-binding</keyword>
<dbReference type="Pfam" id="PF00453">
    <property type="entry name" value="Ribosomal_L20"/>
    <property type="match status" value="1"/>
</dbReference>
<evidence type="ECO:0000256" key="3">
    <source>
        <dbReference type="ARBA" id="ARBA00023274"/>
    </source>
</evidence>
<feature type="region of interest" description="Disordered" evidence="7">
    <location>
        <begin position="1"/>
        <end position="20"/>
    </location>
</feature>
<evidence type="ECO:0000256" key="1">
    <source>
        <dbReference type="ARBA" id="ARBA00007698"/>
    </source>
</evidence>
<dbReference type="Proteomes" id="UP000230731">
    <property type="component" value="Unassembled WGS sequence"/>
</dbReference>
<dbReference type="PANTHER" id="PTHR10986">
    <property type="entry name" value="39S RIBOSOMAL PROTEIN L20"/>
    <property type="match status" value="1"/>
</dbReference>
<sequence>MPRTARSVTKRARHKKWLQRAKGFRGRRRTVFKLAKEASLKAGQYAYRDRRKKKAQFRQRWQGQINAAARQHGTTYSRLIGALNSYGSQLDRKVLATLANEHPAMIKEIIEKTRPKSS</sequence>
<evidence type="ECO:0000256" key="2">
    <source>
        <dbReference type="ARBA" id="ARBA00022980"/>
    </source>
</evidence>
<name>A0A2M6X0G8_9BACT</name>
<protein>
    <recommendedName>
        <fullName evidence="4 5">Large ribosomal subunit protein bL20</fullName>
    </recommendedName>
</protein>
<comment type="caution">
    <text evidence="8">The sequence shown here is derived from an EMBL/GenBank/DDBJ whole genome shotgun (WGS) entry which is preliminary data.</text>
</comment>
<evidence type="ECO:0000313" key="8">
    <source>
        <dbReference type="EMBL" id="PIT98529.1"/>
    </source>
</evidence>
<dbReference type="AlphaFoldDB" id="A0A2M6X0G8"/>
<dbReference type="GO" id="GO:1990904">
    <property type="term" value="C:ribonucleoprotein complex"/>
    <property type="evidence" value="ECO:0007669"/>
    <property type="project" value="UniProtKB-KW"/>
</dbReference>